<dbReference type="VEuPathDB" id="TriTrypDB:TRSC58_01481"/>
<dbReference type="OrthoDB" id="10251234at2759"/>
<evidence type="ECO:0000256" key="6">
    <source>
        <dbReference type="ARBA" id="ARBA00022691"/>
    </source>
</evidence>
<evidence type="ECO:0000256" key="3">
    <source>
        <dbReference type="ARBA" id="ARBA00022603"/>
    </source>
</evidence>
<evidence type="ECO:0000256" key="1">
    <source>
        <dbReference type="ARBA" id="ARBA00011923"/>
    </source>
</evidence>
<evidence type="ECO:0000256" key="5">
    <source>
        <dbReference type="ARBA" id="ARBA00022679"/>
    </source>
</evidence>
<evidence type="ECO:0000256" key="2">
    <source>
        <dbReference type="ARBA" id="ARBA00021136"/>
    </source>
</evidence>
<evidence type="ECO:0000256" key="7">
    <source>
        <dbReference type="ARBA" id="ARBA00023042"/>
    </source>
</evidence>
<feature type="domain" description="RrmJ-type SAM-dependent 2'-O-MTase" evidence="13">
    <location>
        <begin position="116"/>
        <end position="323"/>
    </location>
</feature>
<dbReference type="GO" id="GO:0005737">
    <property type="term" value="C:cytoplasm"/>
    <property type="evidence" value="ECO:0007669"/>
    <property type="project" value="TreeGrafter"/>
</dbReference>
<dbReference type="AlphaFoldDB" id="A0A061J8W9"/>
<evidence type="ECO:0000256" key="9">
    <source>
        <dbReference type="ARBA" id="ARBA00049042"/>
    </source>
</evidence>
<evidence type="ECO:0000256" key="12">
    <source>
        <dbReference type="SAM" id="SignalP"/>
    </source>
</evidence>
<evidence type="ECO:0000256" key="10">
    <source>
        <dbReference type="ARBA" id="ARBA00054698"/>
    </source>
</evidence>
<keyword evidence="3 11" id="KW-0489">Methyltransferase</keyword>
<keyword evidence="7 11" id="KW-0506">mRNA capping</keyword>
<evidence type="ECO:0000256" key="11">
    <source>
        <dbReference type="RuleBase" id="RU368012"/>
    </source>
</evidence>
<keyword evidence="11" id="KW-0539">Nucleus</keyword>
<dbReference type="FunFam" id="3.40.50.12760:FF:000005">
    <property type="entry name" value="Methyltransferase, putative"/>
    <property type="match status" value="1"/>
</dbReference>
<dbReference type="Gene3D" id="3.40.50.12760">
    <property type="match status" value="1"/>
</dbReference>
<comment type="subcellular location">
    <subcellularLocation>
        <location evidence="11">Nucleus</location>
    </subcellularLocation>
</comment>
<dbReference type="InterPro" id="IPR025816">
    <property type="entry name" value="RrmJ-type_MeTrfase"/>
</dbReference>
<dbReference type="GO" id="GO:0006370">
    <property type="term" value="P:7-methylguanosine mRNA capping"/>
    <property type="evidence" value="ECO:0007669"/>
    <property type="project" value="UniProtKB-UniRule"/>
</dbReference>
<dbReference type="PANTHER" id="PTHR16121">
    <property type="entry name" value="CAP-SPECIFIC MRNA (NUCLEOSIDE-2'-O-)-METHYLTRANSFERASE 1-RELATED"/>
    <property type="match status" value="1"/>
</dbReference>
<reference evidence="14 15" key="1">
    <citation type="submission" date="2013-07" db="EMBL/GenBank/DDBJ databases">
        <authorList>
            <person name="Stoco P.H."/>
            <person name="Wagner G."/>
            <person name="Gerber A."/>
            <person name="Zaha A."/>
            <person name="Thompson C."/>
            <person name="Bartholomeu D.C."/>
            <person name="Luckemeyer D.D."/>
            <person name="Bahia D."/>
            <person name="Loreto E."/>
            <person name="Prestes E.B."/>
            <person name="Lima F.M."/>
            <person name="Rodrigues-Luiz G."/>
            <person name="Vallejo G.A."/>
            <person name="Filho J.F."/>
            <person name="Monteiro K.M."/>
            <person name="Tyler K.M."/>
            <person name="de Almeida L.G."/>
            <person name="Ortiz M.F."/>
            <person name="Siervo M.A."/>
            <person name="de Moraes M.H."/>
            <person name="Cunha O.L."/>
            <person name="Mendonca-Neto R."/>
            <person name="Silva R."/>
            <person name="Teixeira S.M."/>
            <person name="Murta S.M."/>
            <person name="Sincero T.C."/>
            <person name="Mendes T.A."/>
            <person name="Urmenyi T.P."/>
            <person name="Silva V.G."/>
            <person name="da Rocha W.D."/>
            <person name="Andersson B."/>
            <person name="Romanha A.J."/>
            <person name="Steindel M."/>
            <person name="de Vasconcelos A.T."/>
            <person name="Grisard E.C."/>
        </authorList>
    </citation>
    <scope>NUCLEOTIDE SEQUENCE [LARGE SCALE GENOMIC DNA]</scope>
    <source>
        <strain evidence="14 15">SC58</strain>
    </source>
</reference>
<keyword evidence="12" id="KW-0732">Signal</keyword>
<dbReference type="GO" id="GO:0003676">
    <property type="term" value="F:nucleic acid binding"/>
    <property type="evidence" value="ECO:0007669"/>
    <property type="project" value="UniProtKB-UniRule"/>
</dbReference>
<organism evidence="14 15">
    <name type="scientific">Trypanosoma rangeli SC58</name>
    <dbReference type="NCBI Taxonomy" id="429131"/>
    <lineage>
        <taxon>Eukaryota</taxon>
        <taxon>Discoba</taxon>
        <taxon>Euglenozoa</taxon>
        <taxon>Kinetoplastea</taxon>
        <taxon>Metakinetoplastina</taxon>
        <taxon>Trypanosomatida</taxon>
        <taxon>Trypanosomatidae</taxon>
        <taxon>Trypanosoma</taxon>
        <taxon>Herpetosoma</taxon>
    </lineage>
</organism>
<dbReference type="Pfam" id="PF01728">
    <property type="entry name" value="FtsJ"/>
    <property type="match status" value="1"/>
</dbReference>
<sequence length="403" mass="44875">MCVCVCPTPTILLLVRILARGGAERGKCSMFEVADKTVEFLLRHDAARPPPGIGLLAANEFERVHWRDAFDTFQEAGRLALWETKSALDGVNESAYLAARDALFPLAVSGSQGAVLFGNRAGHKLREVMEATGVWEHLQHETVGRKGSLAFADVCGGPGAFSQALFGMCRQHKLKLRGFGMTLRSVKGLDWYSSLPSDRFLVTYGIDGTGDVFNLANIEALRSLTLTENMKLVVADGGFNVPFDIANYQETISGRILFGQWLTALKLLRVDGCFLLKLFDTFSPLLRVMLYLSTYLYDRVHVVKPRHSRVLNSERYLVCLGFRGAPQPWMEHFERCYQAGFTDNDHIPTIMPISWVMEDNTFLSDMTEMSSTIASNQVMALKMVLAKLQLSASTERTEEQPAS</sequence>
<comment type="function">
    <text evidence="11">S-adenosyl-L-methionine-dependent methyltransferase that mediates RNA cap1 2'-O-ribose methylation to the 5'-cap structure of RNAs. Methylates the ribose of the first nucleotide of a m(7)GpppG-capped mRNA to produce m(7)GpppNmp (cap1).</text>
</comment>
<comment type="function">
    <text evidence="10">S-adenosyl-L-methionine-dependent methyltransferase that mediates RNA cap1 2'-O-ribose methylation to the 5'-cap structure of spliced leader and U1 small nuclear RNAs. Methylates the ribose of the first nucleotide of a m(7)GpppG-capped RNA to produce m(7)GpppNmp (cap1). Cap1 modification is linked to higher levels of translation. Recognizes a guanosine cap on RNA independent of its N(7) methylation status.</text>
</comment>
<dbReference type="EMBL" id="AUPL01001481">
    <property type="protein sequence ID" value="ESL10780.1"/>
    <property type="molecule type" value="Genomic_DNA"/>
</dbReference>
<evidence type="ECO:0000256" key="8">
    <source>
        <dbReference type="ARBA" id="ARBA00032504"/>
    </source>
</evidence>
<dbReference type="PROSITE" id="PS51613">
    <property type="entry name" value="SAM_MT_RRMJ"/>
    <property type="match status" value="1"/>
</dbReference>
<evidence type="ECO:0000313" key="14">
    <source>
        <dbReference type="EMBL" id="ESL10780.1"/>
    </source>
</evidence>
<dbReference type="Proteomes" id="UP000031737">
    <property type="component" value="Unassembled WGS sequence"/>
</dbReference>
<keyword evidence="15" id="KW-1185">Reference proteome</keyword>
<proteinExistence type="predicted"/>
<comment type="catalytic activity">
    <reaction evidence="9 11">
        <text>a 5'-end (N(7)-methyl 5'-triphosphoguanosine)-ribonucleoside in mRNA + S-adenosyl-L-methionine = a 5'-end (N(7)-methyl 5'-triphosphoguanosine)-(2'-O-methyl-ribonucleoside) in mRNA + S-adenosyl-L-homocysteine + H(+)</text>
        <dbReference type="Rhea" id="RHEA:67020"/>
        <dbReference type="Rhea" id="RHEA-COMP:17167"/>
        <dbReference type="Rhea" id="RHEA-COMP:17168"/>
        <dbReference type="ChEBI" id="CHEBI:15378"/>
        <dbReference type="ChEBI" id="CHEBI:57856"/>
        <dbReference type="ChEBI" id="CHEBI:59789"/>
        <dbReference type="ChEBI" id="CHEBI:156461"/>
        <dbReference type="ChEBI" id="CHEBI:167609"/>
        <dbReference type="EC" id="2.1.1.57"/>
    </reaction>
</comment>
<feature type="chain" id="PRO_5001601432" description="Cap-specific mRNA (nucleoside-2'-O-)-methyltransferase 1" evidence="12">
    <location>
        <begin position="24"/>
        <end position="403"/>
    </location>
</feature>
<dbReference type="SUPFAM" id="SSF53335">
    <property type="entry name" value="S-adenosyl-L-methionine-dependent methyltransferases"/>
    <property type="match status" value="1"/>
</dbReference>
<dbReference type="GO" id="GO:0016556">
    <property type="term" value="P:mRNA modification"/>
    <property type="evidence" value="ECO:0007669"/>
    <property type="project" value="UniProtKB-UniRule"/>
</dbReference>
<dbReference type="InterPro" id="IPR002877">
    <property type="entry name" value="RNA_MeTrfase_FtsJ_dom"/>
</dbReference>
<dbReference type="InterPro" id="IPR050851">
    <property type="entry name" value="mRNA_Cap_2O-Ribose_MeTrfase"/>
</dbReference>
<dbReference type="GO" id="GO:0032259">
    <property type="term" value="P:methylation"/>
    <property type="evidence" value="ECO:0007669"/>
    <property type="project" value="UniProtKB-KW"/>
</dbReference>
<dbReference type="GO" id="GO:0005634">
    <property type="term" value="C:nucleus"/>
    <property type="evidence" value="ECO:0007669"/>
    <property type="project" value="UniProtKB-SubCell"/>
</dbReference>
<comment type="caution">
    <text evidence="14">The sequence shown here is derived from an EMBL/GenBank/DDBJ whole genome shotgun (WGS) entry which is preliminary data.</text>
</comment>
<protein>
    <recommendedName>
        <fullName evidence="2 11">Cap-specific mRNA (nucleoside-2'-O-)-methyltransferase 1</fullName>
        <ecNumber evidence="1 11">2.1.1.57</ecNumber>
    </recommendedName>
    <alternativeName>
        <fullName evidence="8 11">Cap1 2'O-ribose methyltransferase 1</fullName>
    </alternativeName>
</protein>
<dbReference type="PANTHER" id="PTHR16121:SF0">
    <property type="entry name" value="CAP-SPECIFIC MRNA (NUCLEOSIDE-2'-O-)-METHYLTRANSFERASE 1"/>
    <property type="match status" value="1"/>
</dbReference>
<dbReference type="EC" id="2.1.1.57" evidence="1 11"/>
<gene>
    <name evidence="14" type="ORF">TRSC58_01481</name>
</gene>
<evidence type="ECO:0000313" key="15">
    <source>
        <dbReference type="Proteomes" id="UP000031737"/>
    </source>
</evidence>
<keyword evidence="6 11" id="KW-0949">S-adenosyl-L-methionine</keyword>
<evidence type="ECO:0000256" key="4">
    <source>
        <dbReference type="ARBA" id="ARBA00022664"/>
    </source>
</evidence>
<keyword evidence="5 11" id="KW-0808">Transferase</keyword>
<accession>A0A061J8W9</accession>
<evidence type="ECO:0000259" key="13">
    <source>
        <dbReference type="PROSITE" id="PS51613"/>
    </source>
</evidence>
<dbReference type="GO" id="GO:0004483">
    <property type="term" value="F:methyltransferase cap1 activity"/>
    <property type="evidence" value="ECO:0007669"/>
    <property type="project" value="UniProtKB-UniRule"/>
</dbReference>
<feature type="signal peptide" evidence="12">
    <location>
        <begin position="1"/>
        <end position="23"/>
    </location>
</feature>
<name>A0A061J8W9_TRYRA</name>
<keyword evidence="4 11" id="KW-0507">mRNA processing</keyword>
<dbReference type="InterPro" id="IPR029063">
    <property type="entry name" value="SAM-dependent_MTases_sf"/>
</dbReference>